<evidence type="ECO:0000256" key="5">
    <source>
        <dbReference type="ARBA" id="ARBA00022821"/>
    </source>
</evidence>
<keyword evidence="5" id="KW-0611">Plant defense</keyword>
<dbReference type="GO" id="GO:0006952">
    <property type="term" value="P:defense response"/>
    <property type="evidence" value="ECO:0007669"/>
    <property type="project" value="UniProtKB-KW"/>
</dbReference>
<keyword evidence="2" id="KW-0433">Leucine-rich repeat</keyword>
<dbReference type="Proteomes" id="UP000011116">
    <property type="component" value="Chromosome 7H"/>
</dbReference>
<dbReference type="Gramene" id="HORVU.MOREX.r2.7HG0531100.1">
    <property type="protein sequence ID" value="HORVU.MOREX.r2.7HG0531100.1"/>
    <property type="gene ID" value="HORVU.MOREX.r2.7HG0531100"/>
</dbReference>
<evidence type="ECO:0000313" key="8">
    <source>
        <dbReference type="EnsemblPlants" id="HORVU.MOREX.r3.7HG0639200.1"/>
    </source>
</evidence>
<dbReference type="InterPro" id="IPR041118">
    <property type="entry name" value="Rx_N"/>
</dbReference>
<reference evidence="8" key="3">
    <citation type="submission" date="2022-01" db="UniProtKB">
        <authorList>
            <consortium name="EnsemblPlants"/>
        </authorList>
    </citation>
    <scope>IDENTIFICATION</scope>
    <source>
        <strain evidence="8">subsp. vulgare</strain>
    </source>
</reference>
<dbReference type="InterPro" id="IPR038005">
    <property type="entry name" value="RX-like_CC"/>
</dbReference>
<evidence type="ECO:0000259" key="6">
    <source>
        <dbReference type="Pfam" id="PF00931"/>
    </source>
</evidence>
<dbReference type="AlphaFoldDB" id="A0A8I6YA46"/>
<name>A0A8I6YA46_HORVV</name>
<reference evidence="8" key="2">
    <citation type="submission" date="2020-10" db="EMBL/GenBank/DDBJ databases">
        <authorList>
            <person name="Scholz U."/>
            <person name="Mascher M."/>
            <person name="Fiebig A."/>
        </authorList>
    </citation>
    <scope>NUCLEOTIDE SEQUENCE [LARGE SCALE GENOMIC DNA]</scope>
    <source>
        <strain evidence="8">cv. Morex</strain>
    </source>
</reference>
<dbReference type="Pfam" id="PF00931">
    <property type="entry name" value="NB-ARC"/>
    <property type="match status" value="1"/>
</dbReference>
<protein>
    <submittedName>
        <fullName evidence="8">Uncharacterized protein</fullName>
    </submittedName>
</protein>
<keyword evidence="3" id="KW-0677">Repeat</keyword>
<feature type="domain" description="Disease resistance N-terminal" evidence="7">
    <location>
        <begin position="13"/>
        <end position="93"/>
    </location>
</feature>
<sequence length="352" mass="39825">MVETVVSMARSMVRGAISVAASAAAAEVGLLVGVQKDIWFIKDELETIQAFLEIAETIKKKDVLLKVWAKQVRDLSYNIEDCLSEFMVHVESQFFLRRLMKLKDRHRIAMRIRDLKTRVEEVSIRNTRYNLIKTEASNTIDSADSYTEDIRNLSASNIDEADLVGFSKPKGELIELMDVNTKDGFAKVAFVVGMGGLGKTTLARKIFESKEDIVNNFSYRAWITVSQTFSKIEMLKDMIMQLFGNEELKKRLKQLEGKTVQVDDLATYLRKKLEDKRVANLGMLQAEVDAHPNNPMLQLKQDCSQHDLGDVFQGFDVVETEECSSQATNLSQDHDIGDDDFLSCISDEKDTS</sequence>
<comment type="similarity">
    <text evidence="1">Belongs to the disease resistance NB-LRR family.</text>
</comment>
<dbReference type="GO" id="GO:0043531">
    <property type="term" value="F:ADP binding"/>
    <property type="evidence" value="ECO:0007669"/>
    <property type="project" value="InterPro"/>
</dbReference>
<dbReference type="SUPFAM" id="SSF52540">
    <property type="entry name" value="P-loop containing nucleoside triphosphate hydrolases"/>
    <property type="match status" value="1"/>
</dbReference>
<reference evidence="9" key="1">
    <citation type="journal article" date="2012" name="Nature">
        <title>A physical, genetic and functional sequence assembly of the barley genome.</title>
        <authorList>
            <consortium name="The International Barley Genome Sequencing Consortium"/>
            <person name="Mayer K.F."/>
            <person name="Waugh R."/>
            <person name="Brown J.W."/>
            <person name="Schulman A."/>
            <person name="Langridge P."/>
            <person name="Platzer M."/>
            <person name="Fincher G.B."/>
            <person name="Muehlbauer G.J."/>
            <person name="Sato K."/>
            <person name="Close T.J."/>
            <person name="Wise R.P."/>
            <person name="Stein N."/>
        </authorList>
    </citation>
    <scope>NUCLEOTIDE SEQUENCE [LARGE SCALE GENOMIC DNA]</scope>
    <source>
        <strain evidence="9">cv. Morex</strain>
    </source>
</reference>
<evidence type="ECO:0000256" key="2">
    <source>
        <dbReference type="ARBA" id="ARBA00022614"/>
    </source>
</evidence>
<accession>A0A8I6YA46</accession>
<keyword evidence="4" id="KW-0547">Nucleotide-binding</keyword>
<dbReference type="CDD" id="cd14798">
    <property type="entry name" value="RX-CC_like"/>
    <property type="match status" value="1"/>
</dbReference>
<evidence type="ECO:0000256" key="3">
    <source>
        <dbReference type="ARBA" id="ARBA00022737"/>
    </source>
</evidence>
<keyword evidence="9" id="KW-1185">Reference proteome</keyword>
<feature type="domain" description="NB-ARC" evidence="6">
    <location>
        <begin position="182"/>
        <end position="276"/>
    </location>
</feature>
<evidence type="ECO:0000259" key="7">
    <source>
        <dbReference type="Pfam" id="PF18052"/>
    </source>
</evidence>
<dbReference type="Gene3D" id="1.20.5.4130">
    <property type="match status" value="1"/>
</dbReference>
<evidence type="ECO:0000313" key="9">
    <source>
        <dbReference type="Proteomes" id="UP000011116"/>
    </source>
</evidence>
<dbReference type="PANTHER" id="PTHR19338:SF32">
    <property type="entry name" value="OS06G0287500 PROTEIN"/>
    <property type="match status" value="1"/>
</dbReference>
<dbReference type="InterPro" id="IPR027417">
    <property type="entry name" value="P-loop_NTPase"/>
</dbReference>
<dbReference type="InterPro" id="IPR002182">
    <property type="entry name" value="NB-ARC"/>
</dbReference>
<dbReference type="Gene3D" id="3.40.50.300">
    <property type="entry name" value="P-loop containing nucleotide triphosphate hydrolases"/>
    <property type="match status" value="1"/>
</dbReference>
<dbReference type="EnsemblPlants" id="HORVU.MOREX.r3.7HG0639200.1">
    <property type="protein sequence ID" value="HORVU.MOREX.r3.7HG0639200.1"/>
    <property type="gene ID" value="HORVU.MOREX.r3.7HG0639200"/>
</dbReference>
<dbReference type="Gramene" id="HORVU.MOREX.r3.7HG0639200.1">
    <property type="protein sequence ID" value="HORVU.MOREX.r3.7HG0639200.1"/>
    <property type="gene ID" value="HORVU.MOREX.r3.7HG0639200"/>
</dbReference>
<dbReference type="PANTHER" id="PTHR19338">
    <property type="entry name" value="TRANSLOCASE OF INNER MITOCHONDRIAL MEMBRANE 13 HOMOLOG"/>
    <property type="match status" value="1"/>
</dbReference>
<dbReference type="Pfam" id="PF18052">
    <property type="entry name" value="Rx_N"/>
    <property type="match status" value="1"/>
</dbReference>
<evidence type="ECO:0000256" key="4">
    <source>
        <dbReference type="ARBA" id="ARBA00022741"/>
    </source>
</evidence>
<organism evidence="8 9">
    <name type="scientific">Hordeum vulgare subsp. vulgare</name>
    <name type="common">Domesticated barley</name>
    <dbReference type="NCBI Taxonomy" id="112509"/>
    <lineage>
        <taxon>Eukaryota</taxon>
        <taxon>Viridiplantae</taxon>
        <taxon>Streptophyta</taxon>
        <taxon>Embryophyta</taxon>
        <taxon>Tracheophyta</taxon>
        <taxon>Spermatophyta</taxon>
        <taxon>Magnoliopsida</taxon>
        <taxon>Liliopsida</taxon>
        <taxon>Poales</taxon>
        <taxon>Poaceae</taxon>
        <taxon>BOP clade</taxon>
        <taxon>Pooideae</taxon>
        <taxon>Triticodae</taxon>
        <taxon>Triticeae</taxon>
        <taxon>Hordeinae</taxon>
        <taxon>Hordeum</taxon>
    </lineage>
</organism>
<evidence type="ECO:0000256" key="1">
    <source>
        <dbReference type="ARBA" id="ARBA00008894"/>
    </source>
</evidence>
<proteinExistence type="inferred from homology"/>